<evidence type="ECO:0000313" key="6">
    <source>
        <dbReference type="Proteomes" id="UP000002872"/>
    </source>
</evidence>
<evidence type="ECO:0000256" key="1">
    <source>
        <dbReference type="ARBA" id="ARBA00009362"/>
    </source>
</evidence>
<dbReference type="GO" id="GO:0005840">
    <property type="term" value="C:ribosome"/>
    <property type="evidence" value="ECO:0007669"/>
    <property type="project" value="UniProtKB-KW"/>
</dbReference>
<keyword evidence="6" id="KW-1185">Reference proteome</keyword>
<evidence type="ECO:0000256" key="3">
    <source>
        <dbReference type="ARBA" id="ARBA00023274"/>
    </source>
</evidence>
<sequence length="169" mass="19393">MHIKEYKVLASEKPTAANPVPQIFSNNVFAQNEIIARSKTFSLLRKQYKIKLSNGVVLKMEEVPQHNDGKVRTFGVRAAYIIKRKTVNVHKEIRALCRAEAVFNLWQDLRSRHSVRPETVGIIEVTEIPTKDITSKELLQIATNPRYPLFDKRIPHSEPTCKVVAYDRA</sequence>
<dbReference type="Proteomes" id="UP000002872">
    <property type="component" value="Unassembled WGS sequence"/>
</dbReference>
<dbReference type="GO" id="GO:0006412">
    <property type="term" value="P:translation"/>
    <property type="evidence" value="ECO:0007669"/>
    <property type="project" value="InterPro"/>
</dbReference>
<keyword evidence="2" id="KW-0689">Ribosomal protein</keyword>
<evidence type="ECO:0000313" key="5">
    <source>
        <dbReference type="EMBL" id="EIJ89112.1"/>
    </source>
</evidence>
<accession>I3EIR5</accession>
<keyword evidence="3" id="KW-0687">Ribonucleoprotein</keyword>
<organism evidence="5 6">
    <name type="scientific">Nematocida parisii (strain ERTm3)</name>
    <name type="common">Nematode killer fungus</name>
    <dbReference type="NCBI Taxonomy" id="935791"/>
    <lineage>
        <taxon>Eukaryota</taxon>
        <taxon>Fungi</taxon>
        <taxon>Fungi incertae sedis</taxon>
        <taxon>Microsporidia</taxon>
        <taxon>Nematocida</taxon>
    </lineage>
</organism>
<dbReference type="Gene3D" id="3.10.20.10">
    <property type="match status" value="2"/>
</dbReference>
<dbReference type="FunCoup" id="I3EIR5">
    <property type="interactions" value="178"/>
</dbReference>
<protein>
    <recommendedName>
        <fullName evidence="4">Large ribosomal subunit protein eL20 domain-containing protein</fullName>
    </recommendedName>
</protein>
<dbReference type="STRING" id="935791.I3EIR5"/>
<dbReference type="OMA" id="CRRPVVK"/>
<feature type="domain" description="Large ribosomal subunit protein eL20" evidence="4">
    <location>
        <begin position="4"/>
        <end position="125"/>
    </location>
</feature>
<dbReference type="InParanoid" id="I3EIR5"/>
<proteinExistence type="inferred from homology"/>
<reference evidence="5" key="1">
    <citation type="submission" date="2011-01" db="EMBL/GenBank/DDBJ databases">
        <title>The Genome Sequence of Nematocida parisii strain ERTm3.</title>
        <authorList>
            <consortium name="The Broad Institute Genome Sequencing Platform"/>
            <consortium name="The Broad Institute Genome Sequencing Center for Infectious Disease"/>
            <person name="Cuomo C."/>
            <person name="Troemel E."/>
            <person name="Young S.K."/>
            <person name="Zeng Q."/>
            <person name="Gargeya S."/>
            <person name="Fitzgerald M."/>
            <person name="Haas B."/>
            <person name="Abouelleil A."/>
            <person name="Alvarado L."/>
            <person name="Arachchi H.M."/>
            <person name="Berlin A."/>
            <person name="Chapman S.B."/>
            <person name="Gearin G."/>
            <person name="Goldberg J."/>
            <person name="Griggs A."/>
            <person name="Gujja S."/>
            <person name="Hansen M."/>
            <person name="Heiman D."/>
            <person name="Howarth C."/>
            <person name="Larimer J."/>
            <person name="Lui A."/>
            <person name="MacDonald P.J.P."/>
            <person name="McCowen C."/>
            <person name="Montmayeur A."/>
            <person name="Murphy C."/>
            <person name="Neiman D."/>
            <person name="Pearson M."/>
            <person name="Priest M."/>
            <person name="Roberts A."/>
            <person name="Saif S."/>
            <person name="Shea T."/>
            <person name="Sisk P."/>
            <person name="Stolte C."/>
            <person name="Sykes S."/>
            <person name="Wortman J."/>
            <person name="Nusbaum C."/>
            <person name="Birren B."/>
        </authorList>
    </citation>
    <scope>NUCLEOTIDE SEQUENCE</scope>
    <source>
        <strain evidence="5">ERTm3</strain>
    </source>
</reference>
<dbReference type="InterPro" id="IPR028877">
    <property type="entry name" value="Ribosomal_eL20"/>
</dbReference>
<dbReference type="OrthoDB" id="1294322at2759"/>
<dbReference type="SUPFAM" id="SSF160374">
    <property type="entry name" value="RplX-like"/>
    <property type="match status" value="1"/>
</dbReference>
<name>I3EIR5_NEMP3</name>
<dbReference type="AlphaFoldDB" id="I3EIR5"/>
<dbReference type="PANTHER" id="PTHR10052">
    <property type="entry name" value="60S RIBOSOMAL PROTEIN L18A"/>
    <property type="match status" value="1"/>
</dbReference>
<evidence type="ECO:0000259" key="4">
    <source>
        <dbReference type="Pfam" id="PF01775"/>
    </source>
</evidence>
<dbReference type="HOGENOM" id="CLU_080773_2_0_1"/>
<comment type="similarity">
    <text evidence="1">Belongs to the eukaryotic ribosomal protein eL20 family.</text>
</comment>
<evidence type="ECO:0000256" key="2">
    <source>
        <dbReference type="ARBA" id="ARBA00022980"/>
    </source>
</evidence>
<dbReference type="GO" id="GO:0003735">
    <property type="term" value="F:structural constituent of ribosome"/>
    <property type="evidence" value="ECO:0007669"/>
    <property type="project" value="InterPro"/>
</dbReference>
<dbReference type="GO" id="GO:1990904">
    <property type="term" value="C:ribonucleoprotein complex"/>
    <property type="evidence" value="ECO:0007669"/>
    <property type="project" value="UniProtKB-KW"/>
</dbReference>
<gene>
    <name evidence="5" type="ORF">NEQG_00931</name>
</gene>
<dbReference type="VEuPathDB" id="MicrosporidiaDB:NEQG_00931"/>
<dbReference type="HAMAP" id="MF_00273">
    <property type="entry name" value="Ribosomal_eL20"/>
    <property type="match status" value="1"/>
</dbReference>
<dbReference type="EMBL" id="GL870877">
    <property type="protein sequence ID" value="EIJ89112.1"/>
    <property type="molecule type" value="Genomic_DNA"/>
</dbReference>
<dbReference type="InterPro" id="IPR021138">
    <property type="entry name" value="Ribosomal_eL20_eukaryotes"/>
</dbReference>
<dbReference type="Pfam" id="PF01775">
    <property type="entry name" value="Ribosomal_L18A"/>
    <property type="match status" value="1"/>
</dbReference>
<dbReference type="InterPro" id="IPR023573">
    <property type="entry name" value="Ribosomal_eL20_dom"/>
</dbReference>